<dbReference type="EMBL" id="JAIWYP010000012">
    <property type="protein sequence ID" value="KAH3728630.1"/>
    <property type="molecule type" value="Genomic_DNA"/>
</dbReference>
<evidence type="ECO:0000256" key="9">
    <source>
        <dbReference type="ARBA" id="ARBA00023002"/>
    </source>
</evidence>
<dbReference type="EC" id="1.14.11.33" evidence="23"/>
<dbReference type="OrthoDB" id="545910at2759"/>
<dbReference type="GO" id="GO:0035516">
    <property type="term" value="F:broad specificity oxidative DNA demethylase activity"/>
    <property type="evidence" value="ECO:0007669"/>
    <property type="project" value="UniProtKB-EC"/>
</dbReference>
<evidence type="ECO:0000256" key="13">
    <source>
        <dbReference type="ARBA" id="ARBA00023242"/>
    </source>
</evidence>
<evidence type="ECO:0000256" key="10">
    <source>
        <dbReference type="ARBA" id="ARBA00023004"/>
    </source>
</evidence>
<sequence length="276" mass="31896">MNSKQKRSRVQGGWAAPTNVRSDRDKTKPAPVPNWIGKNIDQQPTEKKFVYEEVPEVFREKPADKTIEKAGVYDISTDPSGLSRIRLFPNFIEQKEADSLYETLFHELPWRQRTDVKKDGEKFLQPRLTAWYGDHPYSYSGLTHEARTDWHPALNQIKDLIEGSTGLRFNSMLGNLYRDGHDSLAWHSDDEKSLGPNPTIASVSFGDTRTFQMRKKPPPSENGDYTYMQHIDVLLTHGSLLIMEGSTQDDWQHRIPREYHDRSGRINLTFRVILPE</sequence>
<comment type="catalytic activity">
    <reaction evidence="19">
        <text>a methylated nucleobase within DNA + 2-oxoglutarate + O2 = a nucleobase within DNA + formaldehyde + succinate + CO2</text>
        <dbReference type="Rhea" id="RHEA:30299"/>
        <dbReference type="Rhea" id="RHEA-COMP:12192"/>
        <dbReference type="Rhea" id="RHEA-COMP:12193"/>
        <dbReference type="ChEBI" id="CHEBI:15379"/>
        <dbReference type="ChEBI" id="CHEBI:16526"/>
        <dbReference type="ChEBI" id="CHEBI:16810"/>
        <dbReference type="ChEBI" id="CHEBI:16842"/>
        <dbReference type="ChEBI" id="CHEBI:30031"/>
        <dbReference type="ChEBI" id="CHEBI:32875"/>
        <dbReference type="ChEBI" id="CHEBI:64428"/>
        <dbReference type="EC" id="1.14.11.33"/>
    </reaction>
    <physiologicalReaction direction="left-to-right" evidence="19">
        <dbReference type="Rhea" id="RHEA:30300"/>
    </physiologicalReaction>
</comment>
<evidence type="ECO:0000256" key="15">
    <source>
        <dbReference type="ARBA" id="ARBA00050870"/>
    </source>
</evidence>
<keyword evidence="4" id="KW-0963">Cytoplasm</keyword>
<evidence type="ECO:0000256" key="12">
    <source>
        <dbReference type="ARBA" id="ARBA00023204"/>
    </source>
</evidence>
<evidence type="ECO:0000256" key="26">
    <source>
        <dbReference type="SAM" id="MobiDB-lite"/>
    </source>
</evidence>
<dbReference type="GO" id="GO:0006307">
    <property type="term" value="P:DNA alkylation repair"/>
    <property type="evidence" value="ECO:0007669"/>
    <property type="project" value="InterPro"/>
</dbReference>
<evidence type="ECO:0000256" key="17">
    <source>
        <dbReference type="ARBA" id="ARBA00051165"/>
    </source>
</evidence>
<dbReference type="PROSITE" id="PS51471">
    <property type="entry name" value="FE2OG_OXY"/>
    <property type="match status" value="1"/>
</dbReference>
<evidence type="ECO:0000256" key="7">
    <source>
        <dbReference type="ARBA" id="ARBA00022843"/>
    </source>
</evidence>
<name>A0A9D4CQV4_DREPO</name>
<protein>
    <recommendedName>
        <fullName evidence="24">Alpha-ketoglutarate-dependent dioxygenase alkB homolog 3</fullName>
        <ecNumber evidence="23">1.14.11.33</ecNumber>
        <ecNumber evidence="22">1.14.11.54</ecNumber>
    </recommendedName>
    <alternativeName>
        <fullName evidence="25">Alkylated DNA repair protein alkB homolog 3</fullName>
    </alternativeName>
</protein>
<evidence type="ECO:0000256" key="14">
    <source>
        <dbReference type="ARBA" id="ARBA00023278"/>
    </source>
</evidence>
<evidence type="ECO:0000256" key="22">
    <source>
        <dbReference type="ARBA" id="ARBA00066588"/>
    </source>
</evidence>
<keyword evidence="10" id="KW-0408">Iron</keyword>
<dbReference type="FunFam" id="2.60.120.590:FF:000003">
    <property type="entry name" value="alpha-ketoglutarate-dependent dioxygenase alkB homolog 3"/>
    <property type="match status" value="1"/>
</dbReference>
<proteinExistence type="predicted"/>
<evidence type="ECO:0000313" key="28">
    <source>
        <dbReference type="EMBL" id="KAH3728630.1"/>
    </source>
</evidence>
<dbReference type="Pfam" id="PF13532">
    <property type="entry name" value="2OG-FeII_Oxy_2"/>
    <property type="match status" value="1"/>
</dbReference>
<evidence type="ECO:0000256" key="11">
    <source>
        <dbReference type="ARBA" id="ARBA00023097"/>
    </source>
</evidence>
<organism evidence="28 29">
    <name type="scientific">Dreissena polymorpha</name>
    <name type="common">Zebra mussel</name>
    <name type="synonym">Mytilus polymorpha</name>
    <dbReference type="NCBI Taxonomy" id="45954"/>
    <lineage>
        <taxon>Eukaryota</taxon>
        <taxon>Metazoa</taxon>
        <taxon>Spiralia</taxon>
        <taxon>Lophotrochozoa</taxon>
        <taxon>Mollusca</taxon>
        <taxon>Bivalvia</taxon>
        <taxon>Autobranchia</taxon>
        <taxon>Heteroconchia</taxon>
        <taxon>Euheterodonta</taxon>
        <taxon>Imparidentia</taxon>
        <taxon>Neoheterodontei</taxon>
        <taxon>Myida</taxon>
        <taxon>Dreissenoidea</taxon>
        <taxon>Dreissenidae</taxon>
        <taxon>Dreissena</taxon>
    </lineage>
</organism>
<keyword evidence="12" id="KW-0234">DNA repair</keyword>
<feature type="domain" description="Fe2OG dioxygenase" evidence="27">
    <location>
        <begin position="168"/>
        <end position="274"/>
    </location>
</feature>
<evidence type="ECO:0000256" key="16">
    <source>
        <dbReference type="ARBA" id="ARBA00051010"/>
    </source>
</evidence>
<dbReference type="InterPro" id="IPR037151">
    <property type="entry name" value="AlkB-like_sf"/>
</dbReference>
<evidence type="ECO:0000256" key="2">
    <source>
        <dbReference type="ARBA" id="ARBA00004123"/>
    </source>
</evidence>
<dbReference type="GO" id="GO:1990930">
    <property type="term" value="F:mRNA N1-methyladenosine dioxygenase activity"/>
    <property type="evidence" value="ECO:0007669"/>
    <property type="project" value="UniProtKB-EC"/>
</dbReference>
<comment type="catalytic activity">
    <reaction evidence="18">
        <text>a 3,N(4)-etheno-2'-deoxycytidine in single-stranded DNA + 2-oxoglutarate + O2 + H2O = a 2'-deoxycytidine in single-stranded DNA + glyoxal + succinate + CO2</text>
        <dbReference type="Rhea" id="RHEA:70471"/>
        <dbReference type="Rhea" id="RHEA-COMP:12846"/>
        <dbReference type="Rhea" id="RHEA-COMP:17906"/>
        <dbReference type="ChEBI" id="CHEBI:15377"/>
        <dbReference type="ChEBI" id="CHEBI:15379"/>
        <dbReference type="ChEBI" id="CHEBI:16526"/>
        <dbReference type="ChEBI" id="CHEBI:16810"/>
        <dbReference type="ChEBI" id="CHEBI:30031"/>
        <dbReference type="ChEBI" id="CHEBI:34779"/>
        <dbReference type="ChEBI" id="CHEBI:85452"/>
        <dbReference type="ChEBI" id="CHEBI:189585"/>
    </reaction>
    <physiologicalReaction direction="left-to-right" evidence="18">
        <dbReference type="Rhea" id="RHEA:70472"/>
    </physiologicalReaction>
</comment>
<dbReference type="InterPro" id="IPR027450">
    <property type="entry name" value="AlkB-like"/>
</dbReference>
<evidence type="ECO:0000256" key="20">
    <source>
        <dbReference type="ARBA" id="ARBA00054625"/>
    </source>
</evidence>
<feature type="region of interest" description="Disordered" evidence="26">
    <location>
        <begin position="1"/>
        <end position="39"/>
    </location>
</feature>
<comment type="catalytic activity">
    <reaction evidence="17">
        <text>an N(3)-methyl-2'-deoxycytidine in single-stranded DNA + 2-oxoglutarate + O2 = a 2'-deoxycytidine in single-stranded DNA + formaldehyde + succinate + CO2 + H(+)</text>
        <dbReference type="Rhea" id="RHEA:70435"/>
        <dbReference type="Rhea" id="RHEA-COMP:12846"/>
        <dbReference type="Rhea" id="RHEA-COMP:17894"/>
        <dbReference type="ChEBI" id="CHEBI:15378"/>
        <dbReference type="ChEBI" id="CHEBI:15379"/>
        <dbReference type="ChEBI" id="CHEBI:16526"/>
        <dbReference type="ChEBI" id="CHEBI:16810"/>
        <dbReference type="ChEBI" id="CHEBI:16842"/>
        <dbReference type="ChEBI" id="CHEBI:30031"/>
        <dbReference type="ChEBI" id="CHEBI:85452"/>
        <dbReference type="ChEBI" id="CHEBI:139075"/>
    </reaction>
    <physiologicalReaction direction="left-to-right" evidence="17">
        <dbReference type="Rhea" id="RHEA:70436"/>
    </physiologicalReaction>
</comment>
<comment type="cofactor">
    <cofactor evidence="1">
        <name>Fe(2+)</name>
        <dbReference type="ChEBI" id="CHEBI:29033"/>
    </cofactor>
</comment>
<dbReference type="PANTHER" id="PTHR31212:SF4">
    <property type="entry name" value="ALPHA-KETOGLUTARATE-DEPENDENT DIOXYGENASE ALKB HOMOLOG 3"/>
    <property type="match status" value="1"/>
</dbReference>
<comment type="subunit">
    <text evidence="21">Interacts with the ASCC complex composed of ASCC1, ASCC2 and ASCC3. Interacts directly with ASCC3, and is thereby recruited to the ASCC complex. Interacts with OTUD4; the interaction is direct. Interacts with USP7 and USP9X.</text>
</comment>
<dbReference type="Gene3D" id="2.60.120.590">
    <property type="entry name" value="Alpha-ketoglutarate-dependent dioxygenase AlkB-like"/>
    <property type="match status" value="1"/>
</dbReference>
<evidence type="ECO:0000313" key="29">
    <source>
        <dbReference type="Proteomes" id="UP000828390"/>
    </source>
</evidence>
<evidence type="ECO:0000256" key="3">
    <source>
        <dbReference type="ARBA" id="ARBA00004496"/>
    </source>
</evidence>
<keyword evidence="7" id="KW-0832">Ubl conjugation</keyword>
<keyword evidence="5" id="KW-0479">Metal-binding</keyword>
<evidence type="ECO:0000256" key="21">
    <source>
        <dbReference type="ARBA" id="ARBA00064884"/>
    </source>
</evidence>
<comment type="caution">
    <text evidence="28">The sequence shown here is derived from an EMBL/GenBank/DDBJ whole genome shotgun (WGS) entry which is preliminary data.</text>
</comment>
<dbReference type="AlphaFoldDB" id="A0A9D4CQV4"/>
<comment type="function">
    <text evidence="20">Dioxygenase that mediates demethylation of DNA and RNA containing 1-methyladenosine (m1A). Repairs alkylated DNA containing 1-methyladenosine (m1A) and 3-methylcytosine (m3C) by oxidative demethylation. Has a strong preference for single-stranded DNA. Able to process alkylated m3C within double-stranded regions via its interaction with ASCC3, which promotes DNA unwinding to generate single-stranded substrate needed for ALKBH3. Can repair exocyclic 3,N4-ethenocytosine adducs in single-stranded DNA. Also acts on RNA. Demethylates N(1)-methyladenosine (m1A) RNA, an epigenetic internal modification of messenger RNAs (mRNAs) highly enriched within 5'-untranslated regions (UTRs) and in the vicinity of start codons. Requires molecular oxygen, alpha-ketoglutarate and iron.</text>
</comment>
<evidence type="ECO:0000256" key="8">
    <source>
        <dbReference type="ARBA" id="ARBA00022964"/>
    </source>
</evidence>
<comment type="catalytic activity">
    <reaction evidence="15">
        <text>an N(1)-methyladenosine in mRNA + 2-oxoglutarate + O2 = an adenosine in mRNA + formaldehyde + succinate + CO2</text>
        <dbReference type="Rhea" id="RHEA:49516"/>
        <dbReference type="Rhea" id="RHEA-COMP:12414"/>
        <dbReference type="Rhea" id="RHEA-COMP:12415"/>
        <dbReference type="ChEBI" id="CHEBI:15379"/>
        <dbReference type="ChEBI" id="CHEBI:16526"/>
        <dbReference type="ChEBI" id="CHEBI:16810"/>
        <dbReference type="ChEBI" id="CHEBI:16842"/>
        <dbReference type="ChEBI" id="CHEBI:30031"/>
        <dbReference type="ChEBI" id="CHEBI:74411"/>
        <dbReference type="ChEBI" id="CHEBI:74491"/>
        <dbReference type="EC" id="1.14.11.54"/>
    </reaction>
</comment>
<keyword evidence="11" id="KW-0558">Oxidation</keyword>
<keyword evidence="13" id="KW-0539">Nucleus</keyword>
<evidence type="ECO:0000256" key="18">
    <source>
        <dbReference type="ARBA" id="ARBA00052597"/>
    </source>
</evidence>
<gene>
    <name evidence="28" type="ORF">DPMN_054589</name>
</gene>
<keyword evidence="14" id="KW-0379">Hydroxylation</keyword>
<keyword evidence="29" id="KW-1185">Reference proteome</keyword>
<keyword evidence="6" id="KW-0227">DNA damage</keyword>
<dbReference type="SUPFAM" id="SSF51197">
    <property type="entry name" value="Clavaminate synthase-like"/>
    <property type="match status" value="1"/>
</dbReference>
<dbReference type="Proteomes" id="UP000828390">
    <property type="component" value="Unassembled WGS sequence"/>
</dbReference>
<keyword evidence="8" id="KW-0223">Dioxygenase</keyword>
<evidence type="ECO:0000256" key="4">
    <source>
        <dbReference type="ARBA" id="ARBA00022490"/>
    </source>
</evidence>
<evidence type="ECO:0000256" key="23">
    <source>
        <dbReference type="ARBA" id="ARBA00066725"/>
    </source>
</evidence>
<dbReference type="GO" id="GO:0005654">
    <property type="term" value="C:nucleoplasm"/>
    <property type="evidence" value="ECO:0007669"/>
    <property type="project" value="TreeGrafter"/>
</dbReference>
<evidence type="ECO:0000256" key="6">
    <source>
        <dbReference type="ARBA" id="ARBA00022763"/>
    </source>
</evidence>
<evidence type="ECO:0000256" key="25">
    <source>
        <dbReference type="ARBA" id="ARBA00077988"/>
    </source>
</evidence>
<dbReference type="GO" id="GO:0005739">
    <property type="term" value="C:mitochondrion"/>
    <property type="evidence" value="ECO:0007669"/>
    <property type="project" value="TreeGrafter"/>
</dbReference>
<evidence type="ECO:0000259" key="27">
    <source>
        <dbReference type="PROSITE" id="PS51471"/>
    </source>
</evidence>
<reference evidence="28" key="2">
    <citation type="submission" date="2020-11" db="EMBL/GenBank/DDBJ databases">
        <authorList>
            <person name="McCartney M.A."/>
            <person name="Auch B."/>
            <person name="Kono T."/>
            <person name="Mallez S."/>
            <person name="Becker A."/>
            <person name="Gohl D.M."/>
            <person name="Silverstein K.A.T."/>
            <person name="Koren S."/>
            <person name="Bechman K.B."/>
            <person name="Herman A."/>
            <person name="Abrahante J.E."/>
            <person name="Garbe J."/>
        </authorList>
    </citation>
    <scope>NUCLEOTIDE SEQUENCE</scope>
    <source>
        <strain evidence="28">Duluth1</strain>
        <tissue evidence="28">Whole animal</tissue>
    </source>
</reference>
<evidence type="ECO:0000256" key="19">
    <source>
        <dbReference type="ARBA" id="ARBA00053025"/>
    </source>
</evidence>
<dbReference type="InterPro" id="IPR032854">
    <property type="entry name" value="ALKBH3"/>
</dbReference>
<reference evidence="28" key="1">
    <citation type="journal article" date="2019" name="bioRxiv">
        <title>The Genome of the Zebra Mussel, Dreissena polymorpha: A Resource for Invasive Species Research.</title>
        <authorList>
            <person name="McCartney M.A."/>
            <person name="Auch B."/>
            <person name="Kono T."/>
            <person name="Mallez S."/>
            <person name="Zhang Y."/>
            <person name="Obille A."/>
            <person name="Becker A."/>
            <person name="Abrahante J.E."/>
            <person name="Garbe J."/>
            <person name="Badalamenti J.P."/>
            <person name="Herman A."/>
            <person name="Mangelson H."/>
            <person name="Liachko I."/>
            <person name="Sullivan S."/>
            <person name="Sone E.D."/>
            <person name="Koren S."/>
            <person name="Silverstein K.A.T."/>
            <person name="Beckman K.B."/>
            <person name="Gohl D.M."/>
        </authorList>
    </citation>
    <scope>NUCLEOTIDE SEQUENCE</scope>
    <source>
        <strain evidence="28">Duluth1</strain>
        <tissue evidence="28">Whole animal</tissue>
    </source>
</reference>
<keyword evidence="9" id="KW-0560">Oxidoreductase</keyword>
<evidence type="ECO:0000256" key="24">
    <source>
        <dbReference type="ARBA" id="ARBA00071421"/>
    </source>
</evidence>
<dbReference type="GO" id="GO:0046872">
    <property type="term" value="F:metal ion binding"/>
    <property type="evidence" value="ECO:0007669"/>
    <property type="project" value="UniProtKB-KW"/>
</dbReference>
<dbReference type="InterPro" id="IPR005123">
    <property type="entry name" value="Oxoglu/Fe-dep_dioxygenase_dom"/>
</dbReference>
<accession>A0A9D4CQV4</accession>
<evidence type="ECO:0000256" key="5">
    <source>
        <dbReference type="ARBA" id="ARBA00022723"/>
    </source>
</evidence>
<evidence type="ECO:0000256" key="1">
    <source>
        <dbReference type="ARBA" id="ARBA00001954"/>
    </source>
</evidence>
<comment type="catalytic activity">
    <reaction evidence="16">
        <text>an N(1)-methyl-2'-deoxyadenosine in single-stranded DNA + 2-oxoglutarate + O2 = a 2'-deoxyadenosine in single-stranded DNA + formaldehyde + succinate + CO2 + H(+)</text>
        <dbReference type="Rhea" id="RHEA:70447"/>
        <dbReference type="Rhea" id="RHEA-COMP:17895"/>
        <dbReference type="Rhea" id="RHEA-COMP:17896"/>
        <dbReference type="ChEBI" id="CHEBI:15378"/>
        <dbReference type="ChEBI" id="CHEBI:15379"/>
        <dbReference type="ChEBI" id="CHEBI:16526"/>
        <dbReference type="ChEBI" id="CHEBI:16810"/>
        <dbReference type="ChEBI" id="CHEBI:16842"/>
        <dbReference type="ChEBI" id="CHEBI:30031"/>
        <dbReference type="ChEBI" id="CHEBI:90615"/>
        <dbReference type="ChEBI" id="CHEBI:139096"/>
    </reaction>
    <physiologicalReaction direction="left-to-right" evidence="16">
        <dbReference type="Rhea" id="RHEA:70448"/>
    </physiologicalReaction>
</comment>
<dbReference type="EC" id="1.14.11.54" evidence="22"/>
<comment type="subcellular location">
    <subcellularLocation>
        <location evidence="3">Cytoplasm</location>
    </subcellularLocation>
    <subcellularLocation>
        <location evidence="2">Nucleus</location>
    </subcellularLocation>
</comment>
<dbReference type="PANTHER" id="PTHR31212">
    <property type="entry name" value="ALPHA-KETOGLUTARATE-DEPENDENT DIOXYGENASE ALKB HOMOLOG 3"/>
    <property type="match status" value="1"/>
</dbReference>